<protein>
    <submittedName>
        <fullName evidence="2">Uncharacterized protein</fullName>
    </submittedName>
</protein>
<name>A0AA88V6A9_9ASTE</name>
<dbReference type="Pfam" id="PF24068">
    <property type="entry name" value="TPD1_C"/>
    <property type="match status" value="1"/>
</dbReference>
<accession>A0AA88V6A9</accession>
<keyword evidence="3" id="KW-1185">Reference proteome</keyword>
<dbReference type="GO" id="GO:0001709">
    <property type="term" value="P:cell fate determination"/>
    <property type="evidence" value="ECO:0007669"/>
    <property type="project" value="TreeGrafter"/>
</dbReference>
<sequence>MDLGNGGGGNSNRGGGVAFELCLVLVVEIYRESEPITTDTGIIQRLVFSKENHTAISRKLLALPDGDGTLDRIGATCSKANIYVFQGATTPLPNGIPTYTVQVENACLSGSCSISDIHLRCGWFSSARLINPSIFRRVCYDDCLVNNGEPLEPGESLSFQYANSFQYPLSVSSVSCY</sequence>
<evidence type="ECO:0000313" key="2">
    <source>
        <dbReference type="EMBL" id="KAK3002676.1"/>
    </source>
</evidence>
<evidence type="ECO:0000313" key="3">
    <source>
        <dbReference type="Proteomes" id="UP001188597"/>
    </source>
</evidence>
<gene>
    <name evidence="2" type="ORF">RJ639_017913</name>
</gene>
<dbReference type="InterPro" id="IPR040361">
    <property type="entry name" value="TPD1"/>
</dbReference>
<dbReference type="AlphaFoldDB" id="A0AA88V6A9"/>
<proteinExistence type="predicted"/>
<dbReference type="EMBL" id="JAVXUP010002549">
    <property type="protein sequence ID" value="KAK3002676.1"/>
    <property type="molecule type" value="Genomic_DNA"/>
</dbReference>
<evidence type="ECO:0000256" key="1">
    <source>
        <dbReference type="ARBA" id="ARBA00022729"/>
    </source>
</evidence>
<organism evidence="2 3">
    <name type="scientific">Escallonia herrerae</name>
    <dbReference type="NCBI Taxonomy" id="1293975"/>
    <lineage>
        <taxon>Eukaryota</taxon>
        <taxon>Viridiplantae</taxon>
        <taxon>Streptophyta</taxon>
        <taxon>Embryophyta</taxon>
        <taxon>Tracheophyta</taxon>
        <taxon>Spermatophyta</taxon>
        <taxon>Magnoliopsida</taxon>
        <taxon>eudicotyledons</taxon>
        <taxon>Gunneridae</taxon>
        <taxon>Pentapetalae</taxon>
        <taxon>asterids</taxon>
        <taxon>campanulids</taxon>
        <taxon>Escalloniales</taxon>
        <taxon>Escalloniaceae</taxon>
        <taxon>Escallonia</taxon>
    </lineage>
</organism>
<comment type="caution">
    <text evidence="2">The sequence shown here is derived from an EMBL/GenBank/DDBJ whole genome shotgun (WGS) entry which is preliminary data.</text>
</comment>
<dbReference type="PANTHER" id="PTHR33184:SF61">
    <property type="entry name" value="TPD1 PROTEIN HOMOLOG 1"/>
    <property type="match status" value="1"/>
</dbReference>
<dbReference type="Proteomes" id="UP001188597">
    <property type="component" value="Unassembled WGS sequence"/>
</dbReference>
<keyword evidence="1" id="KW-0732">Signal</keyword>
<dbReference type="PANTHER" id="PTHR33184">
    <property type="entry name" value="PROTEIN TAPETUM DETERMINANT 1-LIKE-RELATED"/>
    <property type="match status" value="1"/>
</dbReference>
<reference evidence="2" key="1">
    <citation type="submission" date="2022-12" db="EMBL/GenBank/DDBJ databases">
        <title>Draft genome assemblies for two species of Escallonia (Escalloniales).</title>
        <authorList>
            <person name="Chanderbali A."/>
            <person name="Dervinis C."/>
            <person name="Anghel I."/>
            <person name="Soltis D."/>
            <person name="Soltis P."/>
            <person name="Zapata F."/>
        </authorList>
    </citation>
    <scope>NUCLEOTIDE SEQUENCE</scope>
    <source>
        <strain evidence="2">UCBG64.0493</strain>
        <tissue evidence="2">Leaf</tissue>
    </source>
</reference>